<keyword evidence="2" id="KW-0732">Signal</keyword>
<gene>
    <name evidence="3" type="ORF">LVIROSA_LOCUS3639</name>
</gene>
<feature type="compositionally biased region" description="Basic and acidic residues" evidence="1">
    <location>
        <begin position="34"/>
        <end position="44"/>
    </location>
</feature>
<feature type="signal peptide" evidence="2">
    <location>
        <begin position="1"/>
        <end position="26"/>
    </location>
</feature>
<reference evidence="3 4" key="1">
    <citation type="submission" date="2022-01" db="EMBL/GenBank/DDBJ databases">
        <authorList>
            <person name="Xiong W."/>
            <person name="Schranz E."/>
        </authorList>
    </citation>
    <scope>NUCLEOTIDE SEQUENCE [LARGE SCALE GENOMIC DNA]</scope>
</reference>
<accession>A0AAU9LIM7</accession>
<feature type="region of interest" description="Disordered" evidence="1">
    <location>
        <begin position="34"/>
        <end position="96"/>
    </location>
</feature>
<proteinExistence type="predicted"/>
<feature type="chain" id="PRO_5043762313" description="Glycine-rich protein" evidence="2">
    <location>
        <begin position="27"/>
        <end position="192"/>
    </location>
</feature>
<name>A0AAU9LIM7_9ASTR</name>
<sequence length="192" mass="19993">MATSTSTRQWVCLAILALLGSTLAMAHMVKPPKVADLDHEEKPPKPARLRKLQMDDSSEDESLRMDDGNGAQASGCDGRQAQATTPGWEEGGGGIYGGGHGSGGATFGFHKINPFPAFPFGAFVPEVSSWGEGGGYGGGSNAKSGTGRGVQCHCSNGYAMHYTMSPINFPPMAMDPTMKRAGPEDMAPTSSP</sequence>
<organism evidence="3 4">
    <name type="scientific">Lactuca virosa</name>
    <dbReference type="NCBI Taxonomy" id="75947"/>
    <lineage>
        <taxon>Eukaryota</taxon>
        <taxon>Viridiplantae</taxon>
        <taxon>Streptophyta</taxon>
        <taxon>Embryophyta</taxon>
        <taxon>Tracheophyta</taxon>
        <taxon>Spermatophyta</taxon>
        <taxon>Magnoliopsida</taxon>
        <taxon>eudicotyledons</taxon>
        <taxon>Gunneridae</taxon>
        <taxon>Pentapetalae</taxon>
        <taxon>asterids</taxon>
        <taxon>campanulids</taxon>
        <taxon>Asterales</taxon>
        <taxon>Asteraceae</taxon>
        <taxon>Cichorioideae</taxon>
        <taxon>Cichorieae</taxon>
        <taxon>Lactucinae</taxon>
        <taxon>Lactuca</taxon>
    </lineage>
</organism>
<evidence type="ECO:0000313" key="3">
    <source>
        <dbReference type="EMBL" id="CAH1415823.1"/>
    </source>
</evidence>
<dbReference type="Proteomes" id="UP001157418">
    <property type="component" value="Unassembled WGS sequence"/>
</dbReference>
<evidence type="ECO:0000256" key="2">
    <source>
        <dbReference type="SAM" id="SignalP"/>
    </source>
</evidence>
<dbReference type="EMBL" id="CAKMRJ010000002">
    <property type="protein sequence ID" value="CAH1415823.1"/>
    <property type="molecule type" value="Genomic_DNA"/>
</dbReference>
<evidence type="ECO:0000313" key="4">
    <source>
        <dbReference type="Proteomes" id="UP001157418"/>
    </source>
</evidence>
<keyword evidence="4" id="KW-1185">Reference proteome</keyword>
<evidence type="ECO:0000256" key="1">
    <source>
        <dbReference type="SAM" id="MobiDB-lite"/>
    </source>
</evidence>
<comment type="caution">
    <text evidence="3">The sequence shown here is derived from an EMBL/GenBank/DDBJ whole genome shotgun (WGS) entry which is preliminary data.</text>
</comment>
<protein>
    <recommendedName>
        <fullName evidence="5">Glycine-rich protein</fullName>
    </recommendedName>
</protein>
<evidence type="ECO:0008006" key="5">
    <source>
        <dbReference type="Google" id="ProtNLM"/>
    </source>
</evidence>
<dbReference type="AlphaFoldDB" id="A0AAU9LIM7"/>